<name>A0A7E4ZSD1_PANRE</name>
<proteinExistence type="predicted"/>
<feature type="compositionally biased region" description="Basic residues" evidence="1">
    <location>
        <begin position="285"/>
        <end position="298"/>
    </location>
</feature>
<evidence type="ECO:0000256" key="1">
    <source>
        <dbReference type="SAM" id="MobiDB-lite"/>
    </source>
</evidence>
<accession>A0A7E4ZSD1</accession>
<dbReference type="AlphaFoldDB" id="A0A7E4ZSD1"/>
<reference evidence="2" key="1">
    <citation type="journal article" date="2013" name="Genetics">
        <title>The draft genome and transcriptome of Panagrellus redivivus are shaped by the harsh demands of a free-living lifestyle.</title>
        <authorList>
            <person name="Srinivasan J."/>
            <person name="Dillman A.R."/>
            <person name="Macchietto M.G."/>
            <person name="Heikkinen L."/>
            <person name="Lakso M."/>
            <person name="Fracchia K.M."/>
            <person name="Antoshechkin I."/>
            <person name="Mortazavi A."/>
            <person name="Wong G."/>
            <person name="Sternberg P.W."/>
        </authorList>
    </citation>
    <scope>NUCLEOTIDE SEQUENCE [LARGE SCALE GENOMIC DNA]</scope>
    <source>
        <strain evidence="2">MT8872</strain>
    </source>
</reference>
<keyword evidence="2" id="KW-1185">Reference proteome</keyword>
<protein>
    <submittedName>
        <fullName evidence="3">SWIM-type domain-containing protein</fullName>
    </submittedName>
</protein>
<feature type="region of interest" description="Disordered" evidence="1">
    <location>
        <begin position="284"/>
        <end position="329"/>
    </location>
</feature>
<reference evidence="3" key="2">
    <citation type="submission" date="2020-10" db="UniProtKB">
        <authorList>
            <consortium name="WormBaseParasite"/>
        </authorList>
    </citation>
    <scope>IDENTIFICATION</scope>
</reference>
<sequence>MEGESVFQKLLEKNRTVVNKARLNQCLFEVSGSYKPLPPPDEEYVHATLEPYPDFSDELYDRIRERKLFPIRIRTRPGNMKAYIKVVFRNGVEECYNIKAATRLLPPIVSGRAPIQWATDSSYCPYGFNGPFMYKGHMIAFLDDELICLFTTDHFWEERRKFIQKYNSNGNIVSIDRMNAYETPFTEYVLCGWFAPADLKLQEKTHQELQQRLKEAREERRIDCKAYQEALFDTEGLSKEERMEVLKRYESYLFQESLDRKTITFEFEEEPAFSKEEVLKQVSKMTKHSSKSTKRKLNHIAIDGNSEELVPRQICQKRPTKSGRPDRWG</sequence>
<organism evidence="2 3">
    <name type="scientific">Panagrellus redivivus</name>
    <name type="common">Microworm</name>
    <dbReference type="NCBI Taxonomy" id="6233"/>
    <lineage>
        <taxon>Eukaryota</taxon>
        <taxon>Metazoa</taxon>
        <taxon>Ecdysozoa</taxon>
        <taxon>Nematoda</taxon>
        <taxon>Chromadorea</taxon>
        <taxon>Rhabditida</taxon>
        <taxon>Tylenchina</taxon>
        <taxon>Panagrolaimomorpha</taxon>
        <taxon>Panagrolaimoidea</taxon>
        <taxon>Panagrolaimidae</taxon>
        <taxon>Panagrellus</taxon>
    </lineage>
</organism>
<evidence type="ECO:0000313" key="3">
    <source>
        <dbReference type="WBParaSite" id="Pan_g14309.t1"/>
    </source>
</evidence>
<dbReference type="Proteomes" id="UP000492821">
    <property type="component" value="Unassembled WGS sequence"/>
</dbReference>
<dbReference type="WBParaSite" id="Pan_g14309.t1">
    <property type="protein sequence ID" value="Pan_g14309.t1"/>
    <property type="gene ID" value="Pan_g14309"/>
</dbReference>
<evidence type="ECO:0000313" key="2">
    <source>
        <dbReference type="Proteomes" id="UP000492821"/>
    </source>
</evidence>